<reference evidence="6 7" key="1">
    <citation type="submission" date="2018-06" db="EMBL/GenBank/DDBJ databases">
        <authorList>
            <person name="Feng T."/>
            <person name="Jeon C.O."/>
        </authorList>
    </citation>
    <scope>NUCLEOTIDE SEQUENCE [LARGE SCALE GENOMIC DNA]</scope>
    <source>
        <strain evidence="6 7">S23</strain>
    </source>
</reference>
<dbReference type="RefSeq" id="WP_115013278.1">
    <property type="nucleotide sequence ID" value="NZ_QKWJ01000003.1"/>
</dbReference>
<dbReference type="GO" id="GO:0003700">
    <property type="term" value="F:DNA-binding transcription factor activity"/>
    <property type="evidence" value="ECO:0007669"/>
    <property type="project" value="InterPro"/>
</dbReference>
<comment type="caution">
    <text evidence="6">The sequence shown here is derived from an EMBL/GenBank/DDBJ whole genome shotgun (WGS) entry which is preliminary data.</text>
</comment>
<accession>A0A370P0S4</accession>
<dbReference type="SUPFAM" id="SSF53850">
    <property type="entry name" value="Periplasmic binding protein-like II"/>
    <property type="match status" value="1"/>
</dbReference>
<dbReference type="Gene3D" id="3.40.190.290">
    <property type="match status" value="1"/>
</dbReference>
<dbReference type="PROSITE" id="PS50931">
    <property type="entry name" value="HTH_LYSR"/>
    <property type="match status" value="1"/>
</dbReference>
<gene>
    <name evidence="6" type="ORF">DN412_03620</name>
</gene>
<dbReference type="InterPro" id="IPR005119">
    <property type="entry name" value="LysR_subst-bd"/>
</dbReference>
<dbReference type="InterPro" id="IPR036390">
    <property type="entry name" value="WH_DNA-bd_sf"/>
</dbReference>
<dbReference type="InterPro" id="IPR000847">
    <property type="entry name" value="LysR_HTH_N"/>
</dbReference>
<dbReference type="SUPFAM" id="SSF46785">
    <property type="entry name" value="Winged helix' DNA-binding domain"/>
    <property type="match status" value="1"/>
</dbReference>
<name>A0A370P0S4_9BURK</name>
<dbReference type="InterPro" id="IPR058163">
    <property type="entry name" value="LysR-type_TF_proteobact-type"/>
</dbReference>
<evidence type="ECO:0000256" key="1">
    <source>
        <dbReference type="ARBA" id="ARBA00009437"/>
    </source>
</evidence>
<keyword evidence="3" id="KW-0238">DNA-binding</keyword>
<dbReference type="Pfam" id="PF03466">
    <property type="entry name" value="LysR_substrate"/>
    <property type="match status" value="1"/>
</dbReference>
<dbReference type="Gene3D" id="1.10.10.10">
    <property type="entry name" value="Winged helix-like DNA-binding domain superfamily/Winged helix DNA-binding domain"/>
    <property type="match status" value="1"/>
</dbReference>
<keyword evidence="4" id="KW-0804">Transcription</keyword>
<dbReference type="PANTHER" id="PTHR30537">
    <property type="entry name" value="HTH-TYPE TRANSCRIPTIONAL REGULATOR"/>
    <property type="match status" value="1"/>
</dbReference>
<evidence type="ECO:0000256" key="4">
    <source>
        <dbReference type="ARBA" id="ARBA00023163"/>
    </source>
</evidence>
<evidence type="ECO:0000313" key="7">
    <source>
        <dbReference type="Proteomes" id="UP000255165"/>
    </source>
</evidence>
<dbReference type="EMBL" id="QKWJ01000003">
    <property type="protein sequence ID" value="RDK11464.1"/>
    <property type="molecule type" value="Genomic_DNA"/>
</dbReference>
<dbReference type="InterPro" id="IPR036388">
    <property type="entry name" value="WH-like_DNA-bd_sf"/>
</dbReference>
<keyword evidence="2" id="KW-0805">Transcription regulation</keyword>
<comment type="similarity">
    <text evidence="1">Belongs to the LysR transcriptional regulatory family.</text>
</comment>
<evidence type="ECO:0000256" key="2">
    <source>
        <dbReference type="ARBA" id="ARBA00023015"/>
    </source>
</evidence>
<dbReference type="GO" id="GO:0006351">
    <property type="term" value="P:DNA-templated transcription"/>
    <property type="evidence" value="ECO:0007669"/>
    <property type="project" value="TreeGrafter"/>
</dbReference>
<dbReference type="GO" id="GO:0043565">
    <property type="term" value="F:sequence-specific DNA binding"/>
    <property type="evidence" value="ECO:0007669"/>
    <property type="project" value="TreeGrafter"/>
</dbReference>
<dbReference type="PANTHER" id="PTHR30537:SF5">
    <property type="entry name" value="HTH-TYPE TRANSCRIPTIONAL ACTIVATOR TTDR-RELATED"/>
    <property type="match status" value="1"/>
</dbReference>
<protein>
    <recommendedName>
        <fullName evidence="5">HTH lysR-type domain-containing protein</fullName>
    </recommendedName>
</protein>
<keyword evidence="7" id="KW-1185">Reference proteome</keyword>
<feature type="domain" description="HTH lysR-type" evidence="5">
    <location>
        <begin position="28"/>
        <end position="64"/>
    </location>
</feature>
<organism evidence="6 7">
    <name type="scientific">Cupriavidus lacunae</name>
    <dbReference type="NCBI Taxonomy" id="2666307"/>
    <lineage>
        <taxon>Bacteria</taxon>
        <taxon>Pseudomonadati</taxon>
        <taxon>Pseudomonadota</taxon>
        <taxon>Betaproteobacteria</taxon>
        <taxon>Burkholderiales</taxon>
        <taxon>Burkholderiaceae</taxon>
        <taxon>Cupriavidus</taxon>
    </lineage>
</organism>
<evidence type="ECO:0000259" key="5">
    <source>
        <dbReference type="PROSITE" id="PS50931"/>
    </source>
</evidence>
<proteinExistence type="inferred from homology"/>
<evidence type="ECO:0000313" key="6">
    <source>
        <dbReference type="EMBL" id="RDK11464.1"/>
    </source>
</evidence>
<dbReference type="Pfam" id="PF00126">
    <property type="entry name" value="HTH_1"/>
    <property type="match status" value="1"/>
</dbReference>
<dbReference type="Proteomes" id="UP000255165">
    <property type="component" value="Unassembled WGS sequence"/>
</dbReference>
<sequence>MKAKDGISADAALFVGRLLTAGGISKLARELGVSPASISMKLSRLEQLLGVVLVSRSSSRWEPTPQGMVIGRAGLALEAELTAVRDWSSGGALEREWVRVCAPTGLARYVIGDILVDFSRQHPDVGLSVRFENAVDDLIQKEVDISLRVADSPPKSMIAHRLFSIPYVLCAAPGLLVQHRDIEHPLQLEETPFVGAEFVGKHHRVSGQHEHSKESVDLYITPTLQVSEFNVVKQATVQGIGFAFLPVYMVQEELRDGSLRELFTDWRFHPYGDSVFLLRLRERYVGPAVMQLSAFIRAECARREIPATR</sequence>
<dbReference type="CDD" id="cd08422">
    <property type="entry name" value="PBP2_CrgA_like"/>
    <property type="match status" value="1"/>
</dbReference>
<dbReference type="AlphaFoldDB" id="A0A370P0S4"/>
<evidence type="ECO:0000256" key="3">
    <source>
        <dbReference type="ARBA" id="ARBA00023125"/>
    </source>
</evidence>